<dbReference type="RefSeq" id="XP_029641848.1">
    <property type="nucleotide sequence ID" value="XM_029785988.1"/>
</dbReference>
<accession>A0A6P7SUH3</accession>
<sequence>MFRMAPALPKRKNIPGRPATGVTIGNVEKINQLVHKDRQRTINDIADVGDLSCGPVQAILTSELNTRHASAMFVPRLLTTEQKEHGAKVCQDLRQRVADDPSFLSSIITGDENGVYGYDPHTKQQSSQWKRPSSPRPEQGLQSRSSGKPMLIFFMDIHSIVHREFVFQGPAVNREFYCDMVSVGNYHYINSSKSF</sequence>
<dbReference type="Pfam" id="PF01359">
    <property type="entry name" value="Transposase_1"/>
    <property type="match status" value="1"/>
</dbReference>
<feature type="region of interest" description="Disordered" evidence="1">
    <location>
        <begin position="119"/>
        <end position="144"/>
    </location>
</feature>
<dbReference type="Proteomes" id="UP000515154">
    <property type="component" value="Linkage group LG10"/>
</dbReference>
<dbReference type="InterPro" id="IPR036397">
    <property type="entry name" value="RNaseH_sf"/>
</dbReference>
<keyword evidence="2" id="KW-1185">Reference proteome</keyword>
<evidence type="ECO:0000256" key="1">
    <source>
        <dbReference type="SAM" id="MobiDB-lite"/>
    </source>
</evidence>
<dbReference type="PANTHER" id="PTHR46060:SF1">
    <property type="entry name" value="MARINER MOS1 TRANSPOSASE-LIKE PROTEIN"/>
    <property type="match status" value="1"/>
</dbReference>
<evidence type="ECO:0000313" key="2">
    <source>
        <dbReference type="Proteomes" id="UP000515154"/>
    </source>
</evidence>
<name>A0A6P7SUH3_9MOLL</name>
<dbReference type="InterPro" id="IPR001888">
    <property type="entry name" value="Transposase_1"/>
</dbReference>
<dbReference type="GO" id="GO:0003676">
    <property type="term" value="F:nucleic acid binding"/>
    <property type="evidence" value="ECO:0007669"/>
    <property type="project" value="InterPro"/>
</dbReference>
<reference evidence="3" key="1">
    <citation type="submission" date="2025-08" db="UniProtKB">
        <authorList>
            <consortium name="RefSeq"/>
        </authorList>
    </citation>
    <scope>IDENTIFICATION</scope>
</reference>
<proteinExistence type="predicted"/>
<evidence type="ECO:0000313" key="3">
    <source>
        <dbReference type="RefSeq" id="XP_029641848.1"/>
    </source>
</evidence>
<dbReference type="PANTHER" id="PTHR46060">
    <property type="entry name" value="MARINER MOS1 TRANSPOSASE-LIKE PROTEIN"/>
    <property type="match status" value="1"/>
</dbReference>
<protein>
    <submittedName>
        <fullName evidence="3">Uncharacterized protein LOC115216535</fullName>
    </submittedName>
</protein>
<dbReference type="KEGG" id="osn:115216535"/>
<gene>
    <name evidence="3" type="primary">LOC115216535</name>
</gene>
<organism evidence="2 3">
    <name type="scientific">Octopus sinensis</name>
    <name type="common">East Asian common octopus</name>
    <dbReference type="NCBI Taxonomy" id="2607531"/>
    <lineage>
        <taxon>Eukaryota</taxon>
        <taxon>Metazoa</taxon>
        <taxon>Spiralia</taxon>
        <taxon>Lophotrochozoa</taxon>
        <taxon>Mollusca</taxon>
        <taxon>Cephalopoda</taxon>
        <taxon>Coleoidea</taxon>
        <taxon>Octopodiformes</taxon>
        <taxon>Octopoda</taxon>
        <taxon>Incirrata</taxon>
        <taxon>Octopodidae</taxon>
        <taxon>Octopus</taxon>
    </lineage>
</organism>
<dbReference type="InterPro" id="IPR052709">
    <property type="entry name" value="Transposase-MT_Hybrid"/>
</dbReference>
<dbReference type="AlphaFoldDB" id="A0A6P7SUH3"/>
<dbReference type="Gene3D" id="3.30.420.10">
    <property type="entry name" value="Ribonuclease H-like superfamily/Ribonuclease H"/>
    <property type="match status" value="1"/>
</dbReference>